<sequence length="121" mass="12895">MHDQTTPDGLPPPPPLPSIAQAPPVQHAQHYPAQKSVAVAVLLELLPGAFFQTFGIGQLYAGNVVSGLVFMIGYWIVAFINLMLCAIFIGFITWPLCWIAAAVVSSLIAANAAGRTSPRRV</sequence>
<evidence type="ECO:0000313" key="3">
    <source>
        <dbReference type="Proteomes" id="UP000267049"/>
    </source>
</evidence>
<evidence type="ECO:0000256" key="1">
    <source>
        <dbReference type="SAM" id="Phobius"/>
    </source>
</evidence>
<dbReference type="OrthoDB" id="9792998at2"/>
<dbReference type="Proteomes" id="UP000267049">
    <property type="component" value="Unassembled WGS sequence"/>
</dbReference>
<proteinExistence type="predicted"/>
<gene>
    <name evidence="2" type="ORF">EER27_15140</name>
</gene>
<name>A0A3M8SRY4_9GAMM</name>
<keyword evidence="1" id="KW-0812">Transmembrane</keyword>
<dbReference type="RefSeq" id="WP_123088973.1">
    <property type="nucleotide sequence ID" value="NZ_RIBS01000009.1"/>
</dbReference>
<keyword evidence="1" id="KW-1133">Transmembrane helix</keyword>
<reference evidence="2 3" key="1">
    <citation type="submission" date="2018-11" db="EMBL/GenBank/DDBJ databases">
        <title>Lysobacter cryohumiis sp. nov., isolated from soil in the Tianshan Mountains, Xinjiang, China.</title>
        <authorList>
            <person name="Luo Y."/>
            <person name="Sheng H."/>
        </authorList>
    </citation>
    <scope>NUCLEOTIDE SEQUENCE [LARGE SCALE GENOMIC DNA]</scope>
    <source>
        <strain evidence="2 3">ZS60</strain>
    </source>
</reference>
<keyword evidence="1" id="KW-0472">Membrane</keyword>
<keyword evidence="3" id="KW-1185">Reference proteome</keyword>
<feature type="transmembrane region" description="Helical" evidence="1">
    <location>
        <begin position="98"/>
        <end position="114"/>
    </location>
</feature>
<dbReference type="AlphaFoldDB" id="A0A3M8SRY4"/>
<feature type="transmembrane region" description="Helical" evidence="1">
    <location>
        <begin position="68"/>
        <end position="92"/>
    </location>
</feature>
<evidence type="ECO:0000313" key="2">
    <source>
        <dbReference type="EMBL" id="RNF82246.1"/>
    </source>
</evidence>
<feature type="transmembrane region" description="Helical" evidence="1">
    <location>
        <begin position="37"/>
        <end position="56"/>
    </location>
</feature>
<dbReference type="EMBL" id="RIBS01000009">
    <property type="protein sequence ID" value="RNF82246.1"/>
    <property type="molecule type" value="Genomic_DNA"/>
</dbReference>
<comment type="caution">
    <text evidence="2">The sequence shown here is derived from an EMBL/GenBank/DDBJ whole genome shotgun (WGS) entry which is preliminary data.</text>
</comment>
<protein>
    <submittedName>
        <fullName evidence="2">Uncharacterized protein</fullName>
    </submittedName>
</protein>
<organism evidence="2 3">
    <name type="scientific">Montanilutibacter psychrotolerans</name>
    <dbReference type="NCBI Taxonomy" id="1327343"/>
    <lineage>
        <taxon>Bacteria</taxon>
        <taxon>Pseudomonadati</taxon>
        <taxon>Pseudomonadota</taxon>
        <taxon>Gammaproteobacteria</taxon>
        <taxon>Lysobacterales</taxon>
        <taxon>Lysobacteraceae</taxon>
        <taxon>Montanilutibacter</taxon>
    </lineage>
</organism>
<accession>A0A3M8SRY4</accession>